<accession>A0A124E331</accession>
<dbReference type="Pfam" id="PF02738">
    <property type="entry name" value="MoCoBD_1"/>
    <property type="match status" value="1"/>
</dbReference>
<evidence type="ECO:0000256" key="1">
    <source>
        <dbReference type="ARBA" id="ARBA00022505"/>
    </source>
</evidence>
<comment type="caution">
    <text evidence="4">The sequence shown here is derived from an EMBL/GenBank/DDBJ whole genome shotgun (WGS) entry which is preliminary data.</text>
</comment>
<dbReference type="OrthoDB" id="8428274at2"/>
<dbReference type="EMBL" id="BCSY01000087">
    <property type="protein sequence ID" value="GAS98629.1"/>
    <property type="molecule type" value="Genomic_DNA"/>
</dbReference>
<dbReference type="GO" id="GO:0016491">
    <property type="term" value="F:oxidoreductase activity"/>
    <property type="evidence" value="ECO:0007669"/>
    <property type="project" value="UniProtKB-KW"/>
</dbReference>
<dbReference type="Gene3D" id="3.90.1170.50">
    <property type="entry name" value="Aldehyde oxidase/xanthine dehydrogenase, a/b hammerhead"/>
    <property type="match status" value="1"/>
</dbReference>
<dbReference type="PANTHER" id="PTHR11908">
    <property type="entry name" value="XANTHINE DEHYDROGENASE"/>
    <property type="match status" value="1"/>
</dbReference>
<reference evidence="5" key="1">
    <citation type="journal article" date="2016" name="Genome Announc.">
        <title>Draft Genome Sequences of Five Rapidly Growing Mycobacterium Species, M. thermoresistibile, M. fortuitum subsp. acetamidolyticum, M. canariasense, M. brisbanense, and M. novocastrense.</title>
        <authorList>
            <person name="Katahira K."/>
            <person name="Ogura Y."/>
            <person name="Gotoh Y."/>
            <person name="Hayashi T."/>
        </authorList>
    </citation>
    <scope>NUCLEOTIDE SEQUENCE [LARGE SCALE GENOMIC DNA]</scope>
    <source>
        <strain evidence="5">JCM15298</strain>
    </source>
</reference>
<keyword evidence="2" id="KW-0560">Oxidoreductase</keyword>
<dbReference type="GO" id="GO:0005506">
    <property type="term" value="F:iron ion binding"/>
    <property type="evidence" value="ECO:0007669"/>
    <property type="project" value="InterPro"/>
</dbReference>
<dbReference type="RefSeq" id="WP_062659432.1">
    <property type="nucleotide sequence ID" value="NZ_BCSY01000087.1"/>
</dbReference>
<keyword evidence="5" id="KW-1185">Reference proteome</keyword>
<dbReference type="STRING" id="228230.RMCC_5594"/>
<dbReference type="SMART" id="SM01008">
    <property type="entry name" value="Ald_Xan_dh_C"/>
    <property type="match status" value="1"/>
</dbReference>
<dbReference type="Pfam" id="PF20256">
    <property type="entry name" value="MoCoBD_2"/>
    <property type="match status" value="1"/>
</dbReference>
<dbReference type="PANTHER" id="PTHR11908:SF132">
    <property type="entry name" value="ALDEHYDE OXIDASE 1-RELATED"/>
    <property type="match status" value="1"/>
</dbReference>
<organism evidence="4 5">
    <name type="scientific">Mycolicibacterium canariasense</name>
    <name type="common">Mycobacterium canariasense</name>
    <dbReference type="NCBI Taxonomy" id="228230"/>
    <lineage>
        <taxon>Bacteria</taxon>
        <taxon>Bacillati</taxon>
        <taxon>Actinomycetota</taxon>
        <taxon>Actinomycetes</taxon>
        <taxon>Mycobacteriales</taxon>
        <taxon>Mycobacteriaceae</taxon>
        <taxon>Mycolicibacterium</taxon>
    </lineage>
</organism>
<dbReference type="InterPro" id="IPR000674">
    <property type="entry name" value="Ald_Oxase/Xan_DH_a/b"/>
</dbReference>
<evidence type="ECO:0000313" key="4">
    <source>
        <dbReference type="EMBL" id="GAS98629.1"/>
    </source>
</evidence>
<reference evidence="5" key="2">
    <citation type="submission" date="2016-02" db="EMBL/GenBank/DDBJ databases">
        <title>Draft genome sequence of five rapidly growing Mycobacterium species.</title>
        <authorList>
            <person name="Katahira K."/>
            <person name="Gotou Y."/>
            <person name="Iida K."/>
            <person name="Ogura Y."/>
            <person name="Hayashi T."/>
        </authorList>
    </citation>
    <scope>NUCLEOTIDE SEQUENCE [LARGE SCALE GENOMIC DNA]</scope>
    <source>
        <strain evidence="5">JCM15298</strain>
    </source>
</reference>
<dbReference type="Pfam" id="PF01315">
    <property type="entry name" value="Ald_Xan_dh_C"/>
    <property type="match status" value="1"/>
</dbReference>
<proteinExistence type="predicted"/>
<dbReference type="InterPro" id="IPR046867">
    <property type="entry name" value="AldOxase/xan_DH_MoCoBD2"/>
</dbReference>
<feature type="domain" description="Aldehyde oxidase/xanthine dehydrogenase a/b hammerhead" evidence="3">
    <location>
        <begin position="26"/>
        <end position="121"/>
    </location>
</feature>
<dbReference type="SUPFAM" id="SSF54665">
    <property type="entry name" value="CO dehydrogenase molybdoprotein N-domain-like"/>
    <property type="match status" value="1"/>
</dbReference>
<keyword evidence="1" id="KW-0500">Molybdenum</keyword>
<dbReference type="SUPFAM" id="SSF56003">
    <property type="entry name" value="Molybdenum cofactor-binding domain"/>
    <property type="match status" value="1"/>
</dbReference>
<name>A0A124E331_MYCCR</name>
<evidence type="ECO:0000259" key="3">
    <source>
        <dbReference type="SMART" id="SM01008"/>
    </source>
</evidence>
<sequence>MTQPQRVAPDIVGRPIVRVDGPLKVTGRARYAADNPVQGVAHAVLVCSTVAAGAVRDIDATSAAAHPGVLRVFTDFAAVKLPFDPTTVSFFGQPVAMVAAESLEAATHGAALVQVRYHQAAQLTDIDAPGAFRHPAENQKDYVRGNPEAALGTAAVVTDHRYSIARNNHNPMELPATVASWDGDRLTVWDKVQSIVSAREAHAEAHGIPVDNVRVISPFVGGAFGSAGQTWPHQLLASFAARQLRRPVKLILTRKQTYTGIGYRPTSRQRLAIGAQRSGHIQVTVHEGATETARYGHYEDGLTASPKFLYTSPHMRSTYRVVPLDVNLPTYMRGPGATTGAFALESAMDDLAHLLNIDPVELRLRNEPDHDQSTGLPFSTRRLAECLRRGADTFGWSRRNPVPGVVRDGDQLIGIGMAAAGYHTSRSESDVLVRINGDGSAEVQTATSDMGPGTYTSMTQVAADALGLPMSRVRFALGDSNYPKAPSHSGSRTMASVGSAVFSACTSLRDRMIRTAVVDPASPLNAAHPDEVGVADGRMFLRGNPSRGETYRDLLHRRGWPASDAEQTWTPDDADQRYSMYAYGAVYAEVAVDAALRIVRVRRLHACYDAGRVVNPLLAQSQAIGGMVGGIGMALLERAELDHRDGRVVNANLSDYLVPVNADIPRLGAEFLTAEDTIADPIGVKGLGEIVIVGVPAAIANAVFNATGKRVTDLPITVEKLL</sequence>
<evidence type="ECO:0000256" key="2">
    <source>
        <dbReference type="ARBA" id="ARBA00023002"/>
    </source>
</evidence>
<gene>
    <name evidence="4" type="ORF">RMCC_5594</name>
</gene>
<dbReference type="Proteomes" id="UP000069443">
    <property type="component" value="Unassembled WGS sequence"/>
</dbReference>
<dbReference type="Gene3D" id="3.30.365.10">
    <property type="entry name" value="Aldehyde oxidase/xanthine dehydrogenase, molybdopterin binding domain"/>
    <property type="match status" value="4"/>
</dbReference>
<protein>
    <submittedName>
        <fullName evidence="4">Carbon monoxyde dehydrogenase (Large chain), CoxL_1</fullName>
    </submittedName>
</protein>
<dbReference type="InterPro" id="IPR008274">
    <property type="entry name" value="AldOxase/xan_DH_MoCoBD1"/>
</dbReference>
<evidence type="ECO:0000313" key="5">
    <source>
        <dbReference type="Proteomes" id="UP000069443"/>
    </source>
</evidence>
<dbReference type="InterPro" id="IPR016208">
    <property type="entry name" value="Ald_Oxase/xanthine_DH-like"/>
</dbReference>
<dbReference type="InterPro" id="IPR037165">
    <property type="entry name" value="AldOxase/xan_DH_Mopterin-bd_sf"/>
</dbReference>
<dbReference type="InterPro" id="IPR036856">
    <property type="entry name" value="Ald_Oxase/Xan_DH_a/b_sf"/>
</dbReference>
<dbReference type="AlphaFoldDB" id="A0A124E331"/>